<organism evidence="2 3">
    <name type="scientific">Cardiobacterium valvarum</name>
    <dbReference type="NCBI Taxonomy" id="194702"/>
    <lineage>
        <taxon>Bacteria</taxon>
        <taxon>Pseudomonadati</taxon>
        <taxon>Pseudomonadota</taxon>
        <taxon>Gammaproteobacteria</taxon>
        <taxon>Cardiobacteriales</taxon>
        <taxon>Cardiobacteriaceae</taxon>
        <taxon>Cardiobacterium</taxon>
    </lineage>
</organism>
<evidence type="ECO:0000313" key="2">
    <source>
        <dbReference type="EMBL" id="SUX23478.1"/>
    </source>
</evidence>
<evidence type="ECO:0008006" key="4">
    <source>
        <dbReference type="Google" id="ProtNLM"/>
    </source>
</evidence>
<keyword evidence="1" id="KW-0732">Signal</keyword>
<dbReference type="EMBL" id="UFUW01000001">
    <property type="protein sequence ID" value="SUX23478.1"/>
    <property type="molecule type" value="Genomic_DNA"/>
</dbReference>
<evidence type="ECO:0000256" key="1">
    <source>
        <dbReference type="SAM" id="SignalP"/>
    </source>
</evidence>
<proteinExistence type="predicted"/>
<keyword evidence="3" id="KW-1185">Reference proteome</keyword>
<accession>A0A381E9U9</accession>
<protein>
    <recommendedName>
        <fullName evidence="4">KWG Leptospira</fullName>
    </recommendedName>
</protein>
<sequence>MPRLYIASLLTLLLMPPLIAAPLHYFREDDRVGLKDEAGRVLVPARYPDIGWTVYDEDPQSGEIEFITSIHQPRAADDAPAWAAGDIYDRAGHYLYSPISFDNGMDYWEEGYRRFIEDGKVGFVDGNGRKVIPAQYAAADPFSHGYATVYTGNWRTKWVDGGEHAVLDAVDASAQTHVINQRGEIVTGRAQPLAPQDVKIGGRYYPYPFTHNPFEQHIVAKLNATAALGDLAYYDDGRPRDGRSLAFAITARPSRVEPYYRVSAYEYDRERQPYRNEELSRIVADRDGRLYYRAWGENTLIPLKTWLRGALHEVRTDMVQRRDGLNRFDVERRLRELPLQWF</sequence>
<dbReference type="Pfam" id="PF14903">
    <property type="entry name" value="WG_beta_rep"/>
    <property type="match status" value="1"/>
</dbReference>
<evidence type="ECO:0000313" key="3">
    <source>
        <dbReference type="Proteomes" id="UP000254572"/>
    </source>
</evidence>
<name>A0A381E9U9_9GAMM</name>
<dbReference type="OrthoDB" id="1265391at2"/>
<reference evidence="2 3" key="1">
    <citation type="submission" date="2018-06" db="EMBL/GenBank/DDBJ databases">
        <authorList>
            <consortium name="Pathogen Informatics"/>
            <person name="Doyle S."/>
        </authorList>
    </citation>
    <scope>NUCLEOTIDE SEQUENCE [LARGE SCALE GENOMIC DNA]</scope>
    <source>
        <strain evidence="2 3">NCTC13294</strain>
    </source>
</reference>
<dbReference type="AlphaFoldDB" id="A0A381E9U9"/>
<feature type="signal peptide" evidence="1">
    <location>
        <begin position="1"/>
        <end position="20"/>
    </location>
</feature>
<dbReference type="InterPro" id="IPR032774">
    <property type="entry name" value="WG_beta_rep"/>
</dbReference>
<dbReference type="Proteomes" id="UP000254572">
    <property type="component" value="Unassembled WGS sequence"/>
</dbReference>
<gene>
    <name evidence="2" type="ORF">NCTC13294_01532</name>
</gene>
<dbReference type="RefSeq" id="WP_115611787.1">
    <property type="nucleotide sequence ID" value="NZ_JBHLZC010000004.1"/>
</dbReference>
<feature type="chain" id="PRO_5016582568" description="KWG Leptospira" evidence="1">
    <location>
        <begin position="21"/>
        <end position="342"/>
    </location>
</feature>